<reference evidence="4 5" key="1">
    <citation type="submission" date="2019-03" db="EMBL/GenBank/DDBJ databases">
        <title>Draft genome of Brevundimonas sp. a heavy metal resistant soil bacteria.</title>
        <authorList>
            <person name="Soto J."/>
        </authorList>
    </citation>
    <scope>NUCLEOTIDE SEQUENCE [LARGE SCALE GENOMIC DNA]</scope>
    <source>
        <strain evidence="4 5">B-10</strain>
    </source>
</reference>
<evidence type="ECO:0000313" key="5">
    <source>
        <dbReference type="Proteomes" id="UP000298216"/>
    </source>
</evidence>
<keyword evidence="1" id="KW-1133">Transmembrane helix</keyword>
<sequence>MTADKDLDARRREAASWFATLNQKRVAASDITAFSQWRRNPQNAEAYSRIETMWEAAGSLKGDADIAALTQGARARADASRQSQSRLAKSVVPIGAIATVAALAVGVALWSSRPQSYETAMGERRVVVLADGSRVTLDTDSSIRVKLTRGRRAVELASGQAFFEVRGDRARPFIVRAGDTDVTAVGTRFDVRRSGDGAQVTLVEGKVDVSDRSAVSQAWSLTPGQQIVTTSPRHAVRTVDVASETSWTTGRLIFAGDTVETAVAEVNRYSRTKVVLQSPGISRIAVSGAFNTGDVEGFVSALVELYPVVAERTPTGQIIIRDAPAKNAAVR</sequence>
<dbReference type="Pfam" id="PF16220">
    <property type="entry name" value="DUF4880"/>
    <property type="match status" value="1"/>
</dbReference>
<dbReference type="InterPro" id="IPR032623">
    <property type="entry name" value="FecR_N"/>
</dbReference>
<dbReference type="OrthoDB" id="9798846at2"/>
<organism evidence="4 5">
    <name type="scientific">Brevundimonas intermedia</name>
    <dbReference type="NCBI Taxonomy" id="74315"/>
    <lineage>
        <taxon>Bacteria</taxon>
        <taxon>Pseudomonadati</taxon>
        <taxon>Pseudomonadota</taxon>
        <taxon>Alphaproteobacteria</taxon>
        <taxon>Caulobacterales</taxon>
        <taxon>Caulobacteraceae</taxon>
        <taxon>Brevundimonas</taxon>
    </lineage>
</organism>
<protein>
    <submittedName>
        <fullName evidence="4">DUF4880 domain-containing protein</fullName>
    </submittedName>
</protein>
<name>A0A4Y9RQ25_9CAUL</name>
<dbReference type="Proteomes" id="UP000298216">
    <property type="component" value="Unassembled WGS sequence"/>
</dbReference>
<accession>A0A4Y9RQ25</accession>
<dbReference type="PIRSF" id="PIRSF018266">
    <property type="entry name" value="FecR"/>
    <property type="match status" value="1"/>
</dbReference>
<feature type="domain" description="FecR N-terminal" evidence="3">
    <location>
        <begin position="12"/>
        <end position="52"/>
    </location>
</feature>
<keyword evidence="1" id="KW-0472">Membrane</keyword>
<evidence type="ECO:0000313" key="4">
    <source>
        <dbReference type="EMBL" id="TFW10992.1"/>
    </source>
</evidence>
<dbReference type="RefSeq" id="WP_135195820.1">
    <property type="nucleotide sequence ID" value="NZ_SPVH01000007.1"/>
</dbReference>
<evidence type="ECO:0000256" key="1">
    <source>
        <dbReference type="SAM" id="Phobius"/>
    </source>
</evidence>
<keyword evidence="1" id="KW-0812">Transmembrane</keyword>
<dbReference type="InterPro" id="IPR006860">
    <property type="entry name" value="FecR"/>
</dbReference>
<dbReference type="PANTHER" id="PTHR30273">
    <property type="entry name" value="PERIPLASMIC SIGNAL SENSOR AND SIGMA FACTOR ACTIVATOR FECR-RELATED"/>
    <property type="match status" value="1"/>
</dbReference>
<dbReference type="InterPro" id="IPR012373">
    <property type="entry name" value="Ferrdict_sens_TM"/>
</dbReference>
<comment type="caution">
    <text evidence="4">The sequence shown here is derived from an EMBL/GenBank/DDBJ whole genome shotgun (WGS) entry which is preliminary data.</text>
</comment>
<dbReference type="Gene3D" id="2.60.120.1440">
    <property type="match status" value="1"/>
</dbReference>
<dbReference type="AlphaFoldDB" id="A0A4Y9RQ25"/>
<dbReference type="PANTHER" id="PTHR30273:SF2">
    <property type="entry name" value="PROTEIN FECR"/>
    <property type="match status" value="1"/>
</dbReference>
<dbReference type="EMBL" id="SPVH01000007">
    <property type="protein sequence ID" value="TFW10992.1"/>
    <property type="molecule type" value="Genomic_DNA"/>
</dbReference>
<evidence type="ECO:0000259" key="2">
    <source>
        <dbReference type="Pfam" id="PF04773"/>
    </source>
</evidence>
<feature type="transmembrane region" description="Helical" evidence="1">
    <location>
        <begin position="91"/>
        <end position="111"/>
    </location>
</feature>
<proteinExistence type="predicted"/>
<dbReference type="GO" id="GO:0016989">
    <property type="term" value="F:sigma factor antagonist activity"/>
    <property type="evidence" value="ECO:0007669"/>
    <property type="project" value="TreeGrafter"/>
</dbReference>
<dbReference type="Pfam" id="PF04773">
    <property type="entry name" value="FecR"/>
    <property type="match status" value="1"/>
</dbReference>
<gene>
    <name evidence="4" type="ORF">EGY25_14965</name>
</gene>
<feature type="domain" description="FecR protein" evidence="2">
    <location>
        <begin position="116"/>
        <end position="207"/>
    </location>
</feature>
<evidence type="ECO:0000259" key="3">
    <source>
        <dbReference type="Pfam" id="PF16220"/>
    </source>
</evidence>
<keyword evidence="5" id="KW-1185">Reference proteome</keyword>